<keyword evidence="3" id="KW-1185">Reference proteome</keyword>
<evidence type="ECO:0008006" key="4">
    <source>
        <dbReference type="Google" id="ProtNLM"/>
    </source>
</evidence>
<feature type="chain" id="PRO_5003094705" description="DUF3108 domain-containing protein" evidence="1">
    <location>
        <begin position="28"/>
        <end position="245"/>
    </location>
</feature>
<evidence type="ECO:0000313" key="3">
    <source>
        <dbReference type="Proteomes" id="UP000000383"/>
    </source>
</evidence>
<dbReference type="eggNOG" id="COG3170">
    <property type="taxonomic scope" value="Bacteria"/>
</dbReference>
<protein>
    <recommendedName>
        <fullName evidence="4">DUF3108 domain-containing protein</fullName>
    </recommendedName>
</protein>
<reference evidence="3" key="1">
    <citation type="submission" date="2010-05" db="EMBL/GenBank/DDBJ databases">
        <title>Complete sequence of Methylotenera sp. 301.</title>
        <authorList>
            <person name="Lucas S."/>
            <person name="Copeland A."/>
            <person name="Lapidus A."/>
            <person name="Cheng J.-F."/>
            <person name="Bruce D."/>
            <person name="Goodwin L."/>
            <person name="Pitluck S."/>
            <person name="Clum A."/>
            <person name="Land M."/>
            <person name="Hauser L."/>
            <person name="Kyrpides N."/>
            <person name="Ivanova N."/>
            <person name="Chistoservova L."/>
            <person name="Kalyuzhnaya M."/>
            <person name="Woyke T."/>
        </authorList>
    </citation>
    <scope>NUCLEOTIDE SEQUENCE [LARGE SCALE GENOMIC DNA]</scope>
    <source>
        <strain evidence="3">301</strain>
    </source>
</reference>
<dbReference type="InterPro" id="IPR021457">
    <property type="entry name" value="DUF3108"/>
</dbReference>
<accession>D7DL28</accession>
<sequence precursor="true">MLSQIGIFRTIRVLSLAFIFTTTSAFAAQQVNLPKRIQADYVVTKDGTPFANVREQYVVTGNTYKVESTTKGIGIYALLGVRKLSSTGKVTRKGLVPTHFELHQGSNPNKALFSDFDWSSNTLRMLGKGEPQTVPLTVGTQDLASFAYQFMFLSRPFKNDITVTLTTGKKLNQYQYKVNPEIEQLNVASSQYKTVHLVPADSDKGQSDTKELWLAAEKNFILVRFLMVDSDGAKLEQTLTELHVD</sequence>
<gene>
    <name evidence="2" type="ordered locus">M301_0252</name>
</gene>
<dbReference type="STRING" id="666681.M301_0252"/>
<dbReference type="Proteomes" id="UP000000383">
    <property type="component" value="Chromosome"/>
</dbReference>
<evidence type="ECO:0000313" key="2">
    <source>
        <dbReference type="EMBL" id="ADI28639.1"/>
    </source>
</evidence>
<keyword evidence="1" id="KW-0732">Signal</keyword>
<evidence type="ECO:0000256" key="1">
    <source>
        <dbReference type="SAM" id="SignalP"/>
    </source>
</evidence>
<dbReference type="KEGG" id="meh:M301_0252"/>
<dbReference type="Pfam" id="PF11306">
    <property type="entry name" value="DUF3108"/>
    <property type="match status" value="1"/>
</dbReference>
<organism evidence="2 3">
    <name type="scientific">Methylotenera versatilis (strain 301)</name>
    <dbReference type="NCBI Taxonomy" id="666681"/>
    <lineage>
        <taxon>Bacteria</taxon>
        <taxon>Pseudomonadati</taxon>
        <taxon>Pseudomonadota</taxon>
        <taxon>Betaproteobacteria</taxon>
        <taxon>Nitrosomonadales</taxon>
        <taxon>Methylophilaceae</taxon>
        <taxon>Methylotenera</taxon>
    </lineage>
</organism>
<proteinExistence type="predicted"/>
<dbReference type="HOGENOM" id="CLU_063619_0_2_4"/>
<dbReference type="EMBL" id="CP002056">
    <property type="protein sequence ID" value="ADI28639.1"/>
    <property type="molecule type" value="Genomic_DNA"/>
</dbReference>
<name>D7DL28_METV0</name>
<feature type="signal peptide" evidence="1">
    <location>
        <begin position="1"/>
        <end position="27"/>
    </location>
</feature>
<reference evidence="2 3" key="2">
    <citation type="journal article" date="2011" name="J. Bacteriol.">
        <title>Genomes of three methylotrophs from a single niche uncover genetic and metabolic divergence of Methylophilaceae.</title>
        <authorList>
            <person name="Lapidus A."/>
            <person name="Clum A."/>
            <person name="Labutti K."/>
            <person name="Kaluzhnaya M.G."/>
            <person name="Lim S."/>
            <person name="Beck D.A."/>
            <person name="Glavina Del Rio T."/>
            <person name="Nolan M."/>
            <person name="Mavromatis K."/>
            <person name="Huntemann M."/>
            <person name="Lucas S."/>
            <person name="Lidstrom M.E."/>
            <person name="Ivanova N."/>
            <person name="Chistoserdova L."/>
        </authorList>
    </citation>
    <scope>NUCLEOTIDE SEQUENCE [LARGE SCALE GENOMIC DNA]</scope>
    <source>
        <strain evidence="2 3">301</strain>
    </source>
</reference>
<dbReference type="OrthoDB" id="8559973at2"/>
<dbReference type="AlphaFoldDB" id="D7DL28"/>
<dbReference type="RefSeq" id="WP_013146956.1">
    <property type="nucleotide sequence ID" value="NC_014207.1"/>
</dbReference>